<dbReference type="STRING" id="366602.Caul_0698"/>
<feature type="transmembrane region" description="Helical" evidence="1">
    <location>
        <begin position="138"/>
        <end position="163"/>
    </location>
</feature>
<sequence precursor="true">MNQASRGRLVVGFLILFGLYQSAEGVGALLLHNGAVQAGLMLAMVLAAWPVGRWLGYRGYDAYGLDLKAASGRLVVGGLLLAGLARLAAAFWGLGDGVYALGAPPAATLGLALVGAIAGAAISTFVPSIAEDILTRGFWLKASGLGWTGPIFVLATSAIYVLNHLFRLGEGPLEWMRLFCFGLAYACAAWRWRNLWAAVGLHWGWNLTNALLDTVVTLDAVRPEATPWLSAGAHLAMAAIVLLWPRPPERT</sequence>
<evidence type="ECO:0000256" key="1">
    <source>
        <dbReference type="SAM" id="Phobius"/>
    </source>
</evidence>
<dbReference type="OrthoDB" id="7564474at2"/>
<accession>B0T8D0</accession>
<dbReference type="GO" id="GO:0080120">
    <property type="term" value="P:CAAX-box protein maturation"/>
    <property type="evidence" value="ECO:0007669"/>
    <property type="project" value="UniProtKB-ARBA"/>
</dbReference>
<feature type="domain" description="CAAX prenyl protease 2/Lysostaphin resistance protein A-like" evidence="2">
    <location>
        <begin position="117"/>
        <end position="207"/>
    </location>
</feature>
<reference evidence="3" key="1">
    <citation type="submission" date="2008-01" db="EMBL/GenBank/DDBJ databases">
        <title>Complete sequence of chromosome of Caulobacter sp. K31.</title>
        <authorList>
            <consortium name="US DOE Joint Genome Institute"/>
            <person name="Copeland A."/>
            <person name="Lucas S."/>
            <person name="Lapidus A."/>
            <person name="Barry K."/>
            <person name="Glavina del Rio T."/>
            <person name="Dalin E."/>
            <person name="Tice H."/>
            <person name="Pitluck S."/>
            <person name="Bruce D."/>
            <person name="Goodwin L."/>
            <person name="Thompson L.S."/>
            <person name="Brettin T."/>
            <person name="Detter J.C."/>
            <person name="Han C."/>
            <person name="Schmutz J."/>
            <person name="Larimer F."/>
            <person name="Land M."/>
            <person name="Hauser L."/>
            <person name="Kyrpides N."/>
            <person name="Kim E."/>
            <person name="Stephens C."/>
            <person name="Richardson P."/>
        </authorList>
    </citation>
    <scope>NUCLEOTIDE SEQUENCE [LARGE SCALE GENOMIC DNA]</scope>
    <source>
        <strain evidence="3">K31</strain>
    </source>
</reference>
<proteinExistence type="predicted"/>
<feature type="transmembrane region" description="Helical" evidence="1">
    <location>
        <begin position="35"/>
        <end position="55"/>
    </location>
</feature>
<dbReference type="eggNOG" id="COG1266">
    <property type="taxonomic scope" value="Bacteria"/>
</dbReference>
<feature type="transmembrane region" description="Helical" evidence="1">
    <location>
        <begin position="75"/>
        <end position="94"/>
    </location>
</feature>
<dbReference type="HOGENOM" id="CLU_1105582_0_0_5"/>
<name>B0T8D0_CAUSK</name>
<dbReference type="Pfam" id="PF02517">
    <property type="entry name" value="Rce1-like"/>
    <property type="match status" value="1"/>
</dbReference>
<organism evidence="3">
    <name type="scientific">Caulobacter sp. (strain K31)</name>
    <dbReference type="NCBI Taxonomy" id="366602"/>
    <lineage>
        <taxon>Bacteria</taxon>
        <taxon>Pseudomonadati</taxon>
        <taxon>Pseudomonadota</taxon>
        <taxon>Alphaproteobacteria</taxon>
        <taxon>Caulobacterales</taxon>
        <taxon>Caulobacteraceae</taxon>
        <taxon>Caulobacter</taxon>
    </lineage>
</organism>
<keyword evidence="1" id="KW-1133">Transmembrane helix</keyword>
<feature type="transmembrane region" description="Helical" evidence="1">
    <location>
        <begin position="175"/>
        <end position="192"/>
    </location>
</feature>
<dbReference type="GO" id="GO:0004175">
    <property type="term" value="F:endopeptidase activity"/>
    <property type="evidence" value="ECO:0007669"/>
    <property type="project" value="UniProtKB-ARBA"/>
</dbReference>
<evidence type="ECO:0000313" key="3">
    <source>
        <dbReference type="EMBL" id="ABZ69831.1"/>
    </source>
</evidence>
<dbReference type="AlphaFoldDB" id="B0T8D0"/>
<dbReference type="EMBL" id="CP000927">
    <property type="protein sequence ID" value="ABZ69831.1"/>
    <property type="molecule type" value="Genomic_DNA"/>
</dbReference>
<dbReference type="InterPro" id="IPR003675">
    <property type="entry name" value="Rce1/LyrA-like_dom"/>
</dbReference>
<gene>
    <name evidence="3" type="ordered locus">Caul_0698</name>
</gene>
<keyword evidence="1" id="KW-0472">Membrane</keyword>
<keyword evidence="1" id="KW-0812">Transmembrane</keyword>
<dbReference type="KEGG" id="cak:Caul_0698"/>
<feature type="transmembrane region" description="Helical" evidence="1">
    <location>
        <begin position="106"/>
        <end position="126"/>
    </location>
</feature>
<evidence type="ECO:0000259" key="2">
    <source>
        <dbReference type="Pfam" id="PF02517"/>
    </source>
</evidence>
<protein>
    <submittedName>
        <fullName evidence="3">Abortive infection protein</fullName>
    </submittedName>
</protein>